<sequence length="84" mass="9290">MNYRILAYPLALIALMSFAPAGLGEPQPARQSFAEWGGDRLAWTCDFKGEDSDGFDKICAYDCAGSRKEIKIDKFDHCPASIKV</sequence>
<dbReference type="HOGENOM" id="CLU_2523607_0_0_5"/>
<dbReference type="PATRIC" id="fig|1486262.3.peg.4353"/>
<evidence type="ECO:0000313" key="3">
    <source>
        <dbReference type="Proteomes" id="UP000032611"/>
    </source>
</evidence>
<keyword evidence="1" id="KW-0732">Signal</keyword>
<evidence type="ECO:0000256" key="1">
    <source>
        <dbReference type="SAM" id="SignalP"/>
    </source>
</evidence>
<dbReference type="EMBL" id="CP010803">
    <property type="protein sequence ID" value="AJY47596.1"/>
    <property type="molecule type" value="Genomic_DNA"/>
</dbReference>
<dbReference type="Proteomes" id="UP000032611">
    <property type="component" value="Chromosome"/>
</dbReference>
<evidence type="ECO:0000313" key="2">
    <source>
        <dbReference type="EMBL" id="AJY47596.1"/>
    </source>
</evidence>
<dbReference type="RefSeq" id="WP_045684114.1">
    <property type="nucleotide sequence ID" value="NZ_CP010803.1"/>
</dbReference>
<feature type="chain" id="PRO_5002295251" evidence="1">
    <location>
        <begin position="22"/>
        <end position="84"/>
    </location>
</feature>
<proteinExistence type="predicted"/>
<accession>A0A0D5LU57</accession>
<dbReference type="KEGG" id="mey:TM49_21065"/>
<protein>
    <submittedName>
        <fullName evidence="2">Uncharacterized protein</fullName>
    </submittedName>
</protein>
<gene>
    <name evidence="2" type="ORF">TM49_21065</name>
</gene>
<reference evidence="2 3" key="1">
    <citation type="journal article" date="2015" name="Genome Announc.">
        <title>Complete genome sequence of Martelella endophytica YC6887, which has antifungal activity associated with a halophyte.</title>
        <authorList>
            <person name="Khan A."/>
            <person name="Khan H."/>
            <person name="Chung E.J."/>
            <person name="Hossain M.T."/>
            <person name="Chung Y.R."/>
        </authorList>
    </citation>
    <scope>NUCLEOTIDE SEQUENCE [LARGE SCALE GENOMIC DNA]</scope>
    <source>
        <strain evidence="2">YC6887</strain>
    </source>
</reference>
<name>A0A0D5LU57_MAREN</name>
<dbReference type="AlphaFoldDB" id="A0A0D5LU57"/>
<keyword evidence="3" id="KW-1185">Reference proteome</keyword>
<feature type="signal peptide" evidence="1">
    <location>
        <begin position="1"/>
        <end position="21"/>
    </location>
</feature>
<organism evidence="2 3">
    <name type="scientific">Martelella endophytica</name>
    <dbReference type="NCBI Taxonomy" id="1486262"/>
    <lineage>
        <taxon>Bacteria</taxon>
        <taxon>Pseudomonadati</taxon>
        <taxon>Pseudomonadota</taxon>
        <taxon>Alphaproteobacteria</taxon>
        <taxon>Hyphomicrobiales</taxon>
        <taxon>Aurantimonadaceae</taxon>
        <taxon>Martelella</taxon>
    </lineage>
</organism>
<dbReference type="OrthoDB" id="8456858at2"/>